<evidence type="ECO:0000256" key="9">
    <source>
        <dbReference type="SAM" id="Phobius"/>
    </source>
</evidence>
<dbReference type="GO" id="GO:0005886">
    <property type="term" value="C:plasma membrane"/>
    <property type="evidence" value="ECO:0007669"/>
    <property type="project" value="TreeGrafter"/>
</dbReference>
<dbReference type="EMBL" id="JAAAID010001307">
    <property type="protein sequence ID" value="KAG0010579.1"/>
    <property type="molecule type" value="Genomic_DNA"/>
</dbReference>
<dbReference type="Pfam" id="PF02133">
    <property type="entry name" value="Transp_cyt_pur"/>
    <property type="match status" value="1"/>
</dbReference>
<feature type="transmembrane region" description="Helical" evidence="9">
    <location>
        <begin position="396"/>
        <end position="417"/>
    </location>
</feature>
<comment type="similarity">
    <text evidence="2 8">Belongs to the purine-cytosine permease (2.A.39) family.</text>
</comment>
<dbReference type="InterPro" id="IPR001248">
    <property type="entry name" value="Pur-cyt_permease"/>
</dbReference>
<feature type="transmembrane region" description="Helical" evidence="9">
    <location>
        <begin position="233"/>
        <end position="256"/>
    </location>
</feature>
<organism evidence="10 11">
    <name type="scientific">Entomortierella chlamydospora</name>
    <dbReference type="NCBI Taxonomy" id="101097"/>
    <lineage>
        <taxon>Eukaryota</taxon>
        <taxon>Fungi</taxon>
        <taxon>Fungi incertae sedis</taxon>
        <taxon>Mucoromycota</taxon>
        <taxon>Mortierellomycotina</taxon>
        <taxon>Mortierellomycetes</taxon>
        <taxon>Mortierellales</taxon>
        <taxon>Mortierellaceae</taxon>
        <taxon>Entomortierella</taxon>
    </lineage>
</organism>
<evidence type="ECO:0000256" key="1">
    <source>
        <dbReference type="ARBA" id="ARBA00004141"/>
    </source>
</evidence>
<evidence type="ECO:0000256" key="6">
    <source>
        <dbReference type="ARBA" id="ARBA00022989"/>
    </source>
</evidence>
<evidence type="ECO:0000313" key="10">
    <source>
        <dbReference type="EMBL" id="KAG0010579.1"/>
    </source>
</evidence>
<sequence>MTSLEKSASPEVLDGKIPVENTMNEVETSGRAQTWFRKVFLGVELRGIERVMPEDRQSKGVINNLLMWWSVNCVLTTIPIGTLGPAIFGMGLRDTILSIIGFTILGCFTTAFCATLGPKLGLRQMVISRFSFGWWGAVVLSLLNIITQIGFSVIAVILGGQTLVYVCGSNLPLSVAIIIVSVMTLLICFFGYDLVHKWERYAWILISIIMCILYGTGHKYYSWTPSTSSGADLAGSVLSFGGVVFGSVIGWAPIAADYNVMLPEDTNAWKVFGLTFLGLFIPLVFVETLGALYGAALINNPAWNAIYEDGNAGLGSVLGESLSSLGGFGKFLVFILALSVVSNNVPNTYSAALSIQTLGKPFQRIPRFIWTVLVAVIYTVAGVAGKSRLSEILNNFLSILSYWTTPFVIVLALEHFVFRRRNGYNVDDYNDRSKLPLGLAGGLAFIIGVVGAVLGMNQTWYVGPVGKLTGTYGGDLGFEMAIGFTTVSFLVLRHFELKYSGREQLREYPSPNYI</sequence>
<dbReference type="PANTHER" id="PTHR31806">
    <property type="entry name" value="PURINE-CYTOSINE PERMEASE FCY2-RELATED"/>
    <property type="match status" value="1"/>
</dbReference>
<feature type="transmembrane region" description="Helical" evidence="9">
    <location>
        <begin position="66"/>
        <end position="90"/>
    </location>
</feature>
<evidence type="ECO:0000256" key="4">
    <source>
        <dbReference type="ARBA" id="ARBA00022553"/>
    </source>
</evidence>
<proteinExistence type="inferred from homology"/>
<accession>A0A9P6MR30</accession>
<dbReference type="Proteomes" id="UP000703661">
    <property type="component" value="Unassembled WGS sequence"/>
</dbReference>
<keyword evidence="11" id="KW-1185">Reference proteome</keyword>
<evidence type="ECO:0000313" key="11">
    <source>
        <dbReference type="Proteomes" id="UP000703661"/>
    </source>
</evidence>
<evidence type="ECO:0000256" key="3">
    <source>
        <dbReference type="ARBA" id="ARBA00022448"/>
    </source>
</evidence>
<feature type="transmembrane region" description="Helical" evidence="9">
    <location>
        <begin position="96"/>
        <end position="120"/>
    </location>
</feature>
<feature type="transmembrane region" description="Helical" evidence="9">
    <location>
        <begin position="268"/>
        <end position="293"/>
    </location>
</feature>
<keyword evidence="5 9" id="KW-0812">Transmembrane</keyword>
<dbReference type="InterPro" id="IPR026030">
    <property type="entry name" value="Pur-cyt_permease_Fcy2/21/22"/>
</dbReference>
<feature type="transmembrane region" description="Helical" evidence="9">
    <location>
        <begin position="132"/>
        <end position="159"/>
    </location>
</feature>
<dbReference type="GO" id="GO:0000329">
    <property type="term" value="C:fungal-type vacuole membrane"/>
    <property type="evidence" value="ECO:0007669"/>
    <property type="project" value="TreeGrafter"/>
</dbReference>
<dbReference type="PIRSF" id="PIRSF002744">
    <property type="entry name" value="Pur-cyt_permease"/>
    <property type="match status" value="1"/>
</dbReference>
<keyword evidence="6 9" id="KW-1133">Transmembrane helix</keyword>
<feature type="transmembrane region" description="Helical" evidence="9">
    <location>
        <begin position="437"/>
        <end position="456"/>
    </location>
</feature>
<dbReference type="FunFam" id="1.10.4160.10:FF:000002">
    <property type="entry name" value="Purine-cytosine permease fcyB"/>
    <property type="match status" value="1"/>
</dbReference>
<evidence type="ECO:0000256" key="2">
    <source>
        <dbReference type="ARBA" id="ARBA00008974"/>
    </source>
</evidence>
<dbReference type="GO" id="GO:0015851">
    <property type="term" value="P:nucleobase transport"/>
    <property type="evidence" value="ECO:0007669"/>
    <property type="project" value="UniProtKB-ARBA"/>
</dbReference>
<feature type="transmembrane region" description="Helical" evidence="9">
    <location>
        <begin position="327"/>
        <end position="345"/>
    </location>
</feature>
<name>A0A9P6MR30_9FUNG</name>
<keyword evidence="3 8" id="KW-0813">Transport</keyword>
<gene>
    <name evidence="10" type="ORF">BGZ80_001368</name>
</gene>
<comment type="caution">
    <text evidence="10">The sequence shown here is derived from an EMBL/GenBank/DDBJ whole genome shotgun (WGS) entry which is preliminary data.</text>
</comment>
<keyword evidence="7 8" id="KW-0472">Membrane</keyword>
<evidence type="ECO:0000256" key="7">
    <source>
        <dbReference type="ARBA" id="ARBA00023136"/>
    </source>
</evidence>
<evidence type="ECO:0000256" key="8">
    <source>
        <dbReference type="PIRNR" id="PIRNR002744"/>
    </source>
</evidence>
<dbReference type="Gene3D" id="1.10.4160.10">
    <property type="entry name" value="Hydantoin permease"/>
    <property type="match status" value="1"/>
</dbReference>
<feature type="transmembrane region" description="Helical" evidence="9">
    <location>
        <begin position="476"/>
        <end position="495"/>
    </location>
</feature>
<feature type="transmembrane region" description="Helical" evidence="9">
    <location>
        <begin position="201"/>
        <end position="221"/>
    </location>
</feature>
<keyword evidence="4" id="KW-0597">Phosphoprotein</keyword>
<comment type="subcellular location">
    <subcellularLocation>
        <location evidence="1">Membrane</location>
        <topology evidence="1">Multi-pass membrane protein</topology>
    </subcellularLocation>
</comment>
<dbReference type="GO" id="GO:0022857">
    <property type="term" value="F:transmembrane transporter activity"/>
    <property type="evidence" value="ECO:0007669"/>
    <property type="project" value="InterPro"/>
</dbReference>
<evidence type="ECO:0000256" key="5">
    <source>
        <dbReference type="ARBA" id="ARBA00022692"/>
    </source>
</evidence>
<feature type="transmembrane region" description="Helical" evidence="9">
    <location>
        <begin position="171"/>
        <end position="194"/>
    </location>
</feature>
<protein>
    <recommendedName>
        <fullName evidence="12">Purine-cytosine permease</fullName>
    </recommendedName>
</protein>
<feature type="transmembrane region" description="Helical" evidence="9">
    <location>
        <begin position="365"/>
        <end position="384"/>
    </location>
</feature>
<dbReference type="PANTHER" id="PTHR31806:SF1">
    <property type="entry name" value="PURINE-CYTOSINE PERMEASE FCY2-RELATED"/>
    <property type="match status" value="1"/>
</dbReference>
<reference evidence="10" key="1">
    <citation type="journal article" date="2020" name="Fungal Divers.">
        <title>Resolving the Mortierellaceae phylogeny through synthesis of multi-gene phylogenetics and phylogenomics.</title>
        <authorList>
            <person name="Vandepol N."/>
            <person name="Liber J."/>
            <person name="Desiro A."/>
            <person name="Na H."/>
            <person name="Kennedy M."/>
            <person name="Barry K."/>
            <person name="Grigoriev I.V."/>
            <person name="Miller A.N."/>
            <person name="O'Donnell K."/>
            <person name="Stajich J.E."/>
            <person name="Bonito G."/>
        </authorList>
    </citation>
    <scope>NUCLEOTIDE SEQUENCE</scope>
    <source>
        <strain evidence="10">NRRL 2769</strain>
    </source>
</reference>
<dbReference type="AlphaFoldDB" id="A0A9P6MR30"/>
<evidence type="ECO:0008006" key="12">
    <source>
        <dbReference type="Google" id="ProtNLM"/>
    </source>
</evidence>